<keyword evidence="3" id="KW-1185">Reference proteome</keyword>
<evidence type="ECO:0000259" key="1">
    <source>
        <dbReference type="Pfam" id="PF20452"/>
    </source>
</evidence>
<name>A0A2I0IWE0_PUNGR</name>
<evidence type="ECO:0000313" key="3">
    <source>
        <dbReference type="Proteomes" id="UP000233551"/>
    </source>
</evidence>
<gene>
    <name evidence="2" type="ORF">CRG98_031277</name>
</gene>
<sequence length="76" mass="8716">MGSKRNWKASLKHAGTCEVGQKRYIFQAFGNSVILDPICRVVSAHINGQACIDELVKTAYLNWDKVKEIDEYQYEH</sequence>
<dbReference type="Pfam" id="PF20452">
    <property type="entry name" value="Calmod_bind_C"/>
    <property type="match status" value="1"/>
</dbReference>
<feature type="domain" description="Calmodulin binding protein C-terminal" evidence="1">
    <location>
        <begin position="22"/>
        <end position="69"/>
    </location>
</feature>
<accession>A0A2I0IWE0</accession>
<dbReference type="Proteomes" id="UP000233551">
    <property type="component" value="Unassembled WGS sequence"/>
</dbReference>
<dbReference type="STRING" id="22663.A0A2I0IWE0"/>
<dbReference type="InterPro" id="IPR046829">
    <property type="entry name" value="Calmod_bind_C"/>
</dbReference>
<comment type="caution">
    <text evidence="2">The sequence shown here is derived from an EMBL/GenBank/DDBJ whole genome shotgun (WGS) entry which is preliminary data.</text>
</comment>
<organism evidence="2 3">
    <name type="scientific">Punica granatum</name>
    <name type="common">Pomegranate</name>
    <dbReference type="NCBI Taxonomy" id="22663"/>
    <lineage>
        <taxon>Eukaryota</taxon>
        <taxon>Viridiplantae</taxon>
        <taxon>Streptophyta</taxon>
        <taxon>Embryophyta</taxon>
        <taxon>Tracheophyta</taxon>
        <taxon>Spermatophyta</taxon>
        <taxon>Magnoliopsida</taxon>
        <taxon>eudicotyledons</taxon>
        <taxon>Gunneridae</taxon>
        <taxon>Pentapetalae</taxon>
        <taxon>rosids</taxon>
        <taxon>malvids</taxon>
        <taxon>Myrtales</taxon>
        <taxon>Lythraceae</taxon>
        <taxon>Punica</taxon>
    </lineage>
</organism>
<dbReference type="AlphaFoldDB" id="A0A2I0IWE0"/>
<proteinExistence type="predicted"/>
<evidence type="ECO:0000313" key="2">
    <source>
        <dbReference type="EMBL" id="PKI48329.1"/>
    </source>
</evidence>
<reference evidence="2 3" key="1">
    <citation type="submission" date="2017-11" db="EMBL/GenBank/DDBJ databases">
        <title>De-novo sequencing of pomegranate (Punica granatum L.) genome.</title>
        <authorList>
            <person name="Akparov Z."/>
            <person name="Amiraslanov A."/>
            <person name="Hajiyeva S."/>
            <person name="Abbasov M."/>
            <person name="Kaur K."/>
            <person name="Hamwieh A."/>
            <person name="Solovyev V."/>
            <person name="Salamov A."/>
            <person name="Braich B."/>
            <person name="Kosarev P."/>
            <person name="Mahmoud A."/>
            <person name="Hajiyev E."/>
            <person name="Babayeva S."/>
            <person name="Izzatullayeva V."/>
            <person name="Mammadov A."/>
            <person name="Mammadov A."/>
            <person name="Sharifova S."/>
            <person name="Ojaghi J."/>
            <person name="Eynullazada K."/>
            <person name="Bayramov B."/>
            <person name="Abdulazimova A."/>
            <person name="Shahmuradov I."/>
        </authorList>
    </citation>
    <scope>NUCLEOTIDE SEQUENCE [LARGE SCALE GENOMIC DNA]</scope>
    <source>
        <strain evidence="3">cv. AG2017</strain>
        <tissue evidence="2">Leaf</tissue>
    </source>
</reference>
<protein>
    <recommendedName>
        <fullName evidence="1">Calmodulin binding protein C-terminal domain-containing protein</fullName>
    </recommendedName>
</protein>
<dbReference type="EMBL" id="PGOL01002404">
    <property type="protein sequence ID" value="PKI48329.1"/>
    <property type="molecule type" value="Genomic_DNA"/>
</dbReference>